<dbReference type="GO" id="GO:0008270">
    <property type="term" value="F:zinc ion binding"/>
    <property type="evidence" value="ECO:0007669"/>
    <property type="project" value="UniProtKB-KW"/>
</dbReference>
<keyword evidence="2" id="KW-0863">Zinc-finger</keyword>
<dbReference type="Proteomes" id="UP000183832">
    <property type="component" value="Unassembled WGS sequence"/>
</dbReference>
<dbReference type="PROSITE" id="PS01360">
    <property type="entry name" value="ZF_MYND_1"/>
    <property type="match status" value="1"/>
</dbReference>
<dbReference type="InterPro" id="IPR002893">
    <property type="entry name" value="Znf_MYND"/>
</dbReference>
<evidence type="ECO:0000256" key="3">
    <source>
        <dbReference type="ARBA" id="ARBA00022833"/>
    </source>
</evidence>
<dbReference type="Gene3D" id="1.10.220.160">
    <property type="match status" value="1"/>
</dbReference>
<dbReference type="EMBL" id="CVRI01000015">
    <property type="protein sequence ID" value="CRK89945.1"/>
    <property type="molecule type" value="Genomic_DNA"/>
</dbReference>
<dbReference type="STRING" id="568069.A0A1J1HUV7"/>
<dbReference type="InterPro" id="IPR001214">
    <property type="entry name" value="SET_dom"/>
</dbReference>
<dbReference type="GO" id="GO:0008170">
    <property type="term" value="F:N-methyltransferase activity"/>
    <property type="evidence" value="ECO:0007669"/>
    <property type="project" value="UniProtKB-ARBA"/>
</dbReference>
<dbReference type="SUPFAM" id="SSF82199">
    <property type="entry name" value="SET domain"/>
    <property type="match status" value="1"/>
</dbReference>
<evidence type="ECO:0000313" key="5">
    <source>
        <dbReference type="EMBL" id="CRK89945.1"/>
    </source>
</evidence>
<dbReference type="SUPFAM" id="SSF48452">
    <property type="entry name" value="TPR-like"/>
    <property type="match status" value="1"/>
</dbReference>
<dbReference type="GO" id="GO:0008276">
    <property type="term" value="F:protein methyltransferase activity"/>
    <property type="evidence" value="ECO:0007669"/>
    <property type="project" value="UniProtKB-ARBA"/>
</dbReference>
<organism evidence="5 6">
    <name type="scientific">Clunio marinus</name>
    <dbReference type="NCBI Taxonomy" id="568069"/>
    <lineage>
        <taxon>Eukaryota</taxon>
        <taxon>Metazoa</taxon>
        <taxon>Ecdysozoa</taxon>
        <taxon>Arthropoda</taxon>
        <taxon>Hexapoda</taxon>
        <taxon>Insecta</taxon>
        <taxon>Pterygota</taxon>
        <taxon>Neoptera</taxon>
        <taxon>Endopterygota</taxon>
        <taxon>Diptera</taxon>
        <taxon>Nematocera</taxon>
        <taxon>Chironomoidea</taxon>
        <taxon>Chironomidae</taxon>
        <taxon>Clunio</taxon>
    </lineage>
</organism>
<dbReference type="Gene3D" id="1.25.40.10">
    <property type="entry name" value="Tetratricopeptide repeat domain"/>
    <property type="match status" value="1"/>
</dbReference>
<dbReference type="GO" id="GO:0008757">
    <property type="term" value="F:S-adenosylmethionine-dependent methyltransferase activity"/>
    <property type="evidence" value="ECO:0007669"/>
    <property type="project" value="UniProtKB-ARBA"/>
</dbReference>
<dbReference type="SUPFAM" id="SSF144232">
    <property type="entry name" value="HIT/MYND zinc finger-like"/>
    <property type="match status" value="1"/>
</dbReference>
<dbReference type="Pfam" id="PF00856">
    <property type="entry name" value="SET"/>
    <property type="match status" value="1"/>
</dbReference>
<protein>
    <submittedName>
        <fullName evidence="5">CLUMA_CG003674, isoform A</fullName>
    </submittedName>
</protein>
<dbReference type="Gene3D" id="2.170.270.10">
    <property type="entry name" value="SET domain"/>
    <property type="match status" value="1"/>
</dbReference>
<dbReference type="PROSITE" id="PS50280">
    <property type="entry name" value="SET"/>
    <property type="match status" value="1"/>
</dbReference>
<accession>A0A1J1HUV7</accession>
<keyword evidence="6" id="KW-1185">Reference proteome</keyword>
<dbReference type="InterPro" id="IPR011990">
    <property type="entry name" value="TPR-like_helical_dom_sf"/>
</dbReference>
<sequence>MPVNKHDSFKSVEIAEATRTDGNKCYVEKNFFDALLKYNESLCYAVPDSEAVGLAYANRSAVYYEMKLYAKSLKNIELARANGYPKKNLSILDKRAEKCQQQLVTRNEVNGDENIFDFIKLSHEANPKVPFVANCLELKRSEKYGRFIITNEDLKVGDIVAVEPPHFKIIKTDSRYESCEETNRYQRCVFCLKDNLMDLIPCEICSSTMFCSEECLIKAQNDFHFFECPIIDLLLKSGIMQMAMRTFFQALSMFDGSIDALENFLKKNENLSASVYDFNFNDTDDRLTAKNYLLSLYCLARSDNVCLNDSPENILKVHPLKSGLWKSHEDFIVKFVRRILQVGDSNFHGICGWSIKKYENQFPQMIGIGCYPFISLVNHSCAPNVNRIYVEDKMILLVERPIAKGEQLYDCYKTTFYTQPRRERQEVLLNEYYFSCDCIACSNDFPIFQRLKSFDKKIYKIAKKGKDELSKLDVDHAKKRFKEYCDIIQKHHKQAFPSSEIVVLQECILQCVSIVIKPKFVFP</sequence>
<reference evidence="5 6" key="1">
    <citation type="submission" date="2015-04" db="EMBL/GenBank/DDBJ databases">
        <authorList>
            <person name="Syromyatnikov M.Y."/>
            <person name="Popov V.N."/>
        </authorList>
    </citation>
    <scope>NUCLEOTIDE SEQUENCE [LARGE SCALE GENOMIC DNA]</scope>
</reference>
<gene>
    <name evidence="5" type="ORF">CLUMA_CG003674</name>
</gene>
<evidence type="ECO:0000256" key="1">
    <source>
        <dbReference type="ARBA" id="ARBA00022723"/>
    </source>
</evidence>
<dbReference type="InterPro" id="IPR046341">
    <property type="entry name" value="SET_dom_sf"/>
</dbReference>
<feature type="domain" description="SET" evidence="4">
    <location>
        <begin position="134"/>
        <end position="413"/>
    </location>
</feature>
<keyword evidence="3" id="KW-0862">Zinc</keyword>
<dbReference type="AlphaFoldDB" id="A0A1J1HUV7"/>
<keyword evidence="1" id="KW-0479">Metal-binding</keyword>
<dbReference type="PANTHER" id="PTHR47111:SF1">
    <property type="entry name" value="SET AND MYND DOMAIN-CONTAINING PROTEIN 4"/>
    <property type="match status" value="1"/>
</dbReference>
<dbReference type="OrthoDB" id="5945798at2759"/>
<name>A0A1J1HUV7_9DIPT</name>
<dbReference type="PANTHER" id="PTHR47111">
    <property type="entry name" value="BCDNA.LD29892"/>
    <property type="match status" value="1"/>
</dbReference>
<dbReference type="Pfam" id="PF01753">
    <property type="entry name" value="zf-MYND"/>
    <property type="match status" value="1"/>
</dbReference>
<evidence type="ECO:0000259" key="4">
    <source>
        <dbReference type="PROSITE" id="PS50280"/>
    </source>
</evidence>
<dbReference type="Gene3D" id="6.10.140.2220">
    <property type="match status" value="1"/>
</dbReference>
<evidence type="ECO:0000313" key="6">
    <source>
        <dbReference type="Proteomes" id="UP000183832"/>
    </source>
</evidence>
<proteinExistence type="predicted"/>
<evidence type="ECO:0000256" key="2">
    <source>
        <dbReference type="ARBA" id="ARBA00022771"/>
    </source>
</evidence>